<comment type="caution">
    <text evidence="11">The sequence shown here is derived from an EMBL/GenBank/DDBJ whole genome shotgun (WGS) entry which is preliminary data.</text>
</comment>
<evidence type="ECO:0000256" key="4">
    <source>
        <dbReference type="ARBA" id="ARBA00023155"/>
    </source>
</evidence>
<feature type="compositionally biased region" description="Low complexity" evidence="9">
    <location>
        <begin position="70"/>
        <end position="84"/>
    </location>
</feature>
<dbReference type="SMART" id="SM00389">
    <property type="entry name" value="HOX"/>
    <property type="match status" value="1"/>
</dbReference>
<keyword evidence="4 7" id="KW-0371">Homeobox</keyword>
<feature type="region of interest" description="Disordered" evidence="9">
    <location>
        <begin position="51"/>
        <end position="134"/>
    </location>
</feature>
<evidence type="ECO:0000256" key="2">
    <source>
        <dbReference type="ARBA" id="ARBA00022473"/>
    </source>
</evidence>
<reference evidence="11 12" key="1">
    <citation type="submission" date="2020-10" db="EMBL/GenBank/DDBJ databases">
        <authorList>
            <person name="Klimov P.B."/>
            <person name="Dyachkov S.M."/>
            <person name="Chetverikov P.E."/>
        </authorList>
    </citation>
    <scope>NUCLEOTIDE SEQUENCE [LARGE SCALE GENOMIC DNA]</scope>
    <source>
        <strain evidence="11">BMOC 18-1129-001#AD2665</strain>
        <tissue evidence="11">Entire mites</tissue>
    </source>
</reference>
<dbReference type="EMBL" id="JAIFTH010000078">
    <property type="protein sequence ID" value="KAG9510766.1"/>
    <property type="molecule type" value="Genomic_DNA"/>
</dbReference>
<evidence type="ECO:0000256" key="3">
    <source>
        <dbReference type="ARBA" id="ARBA00023125"/>
    </source>
</evidence>
<protein>
    <submittedName>
        <fullName evidence="11">Homeobox protein MSX-2</fullName>
    </submittedName>
</protein>
<evidence type="ECO:0000259" key="10">
    <source>
        <dbReference type="PROSITE" id="PS50071"/>
    </source>
</evidence>
<feature type="compositionally biased region" description="Polar residues" evidence="9">
    <location>
        <begin position="203"/>
        <end position="226"/>
    </location>
</feature>
<feature type="compositionally biased region" description="Basic and acidic residues" evidence="9">
    <location>
        <begin position="103"/>
        <end position="116"/>
    </location>
</feature>
<feature type="compositionally biased region" description="Low complexity" evidence="9">
    <location>
        <begin position="232"/>
        <end position="311"/>
    </location>
</feature>
<proteinExistence type="inferred from homology"/>
<dbReference type="Proteomes" id="UP000825002">
    <property type="component" value="Unassembled WGS sequence"/>
</dbReference>
<gene>
    <name evidence="11" type="primary">Msx2</name>
    <name evidence="11" type="ORF">GZH46_00678</name>
</gene>
<dbReference type="Pfam" id="PF00046">
    <property type="entry name" value="Homeodomain"/>
    <property type="match status" value="1"/>
</dbReference>
<dbReference type="PANTHER" id="PTHR24338:SF0">
    <property type="entry name" value="MUSCLE SEGMENTATION HOMEOBOX"/>
    <property type="match status" value="1"/>
</dbReference>
<feature type="region of interest" description="Disordered" evidence="9">
    <location>
        <begin position="203"/>
        <end position="330"/>
    </location>
</feature>
<dbReference type="PROSITE" id="PS00027">
    <property type="entry name" value="HOMEOBOX_1"/>
    <property type="match status" value="1"/>
</dbReference>
<feature type="compositionally biased region" description="Polar residues" evidence="9">
    <location>
        <begin position="58"/>
        <end position="69"/>
    </location>
</feature>
<comment type="similarity">
    <text evidence="6">Belongs to the Msh homeobox family.</text>
</comment>
<dbReference type="PANTHER" id="PTHR24338">
    <property type="entry name" value="HOMEOBOX PROTEIN MSX"/>
    <property type="match status" value="1"/>
</dbReference>
<dbReference type="GO" id="GO:0003677">
    <property type="term" value="F:DNA binding"/>
    <property type="evidence" value="ECO:0007669"/>
    <property type="project" value="UniProtKB-KW"/>
</dbReference>
<dbReference type="PROSITE" id="PS50071">
    <property type="entry name" value="HOMEOBOX_2"/>
    <property type="match status" value="1"/>
</dbReference>
<dbReference type="InterPro" id="IPR050674">
    <property type="entry name" value="Msh_Homeobox_Regulators"/>
</dbReference>
<evidence type="ECO:0000313" key="12">
    <source>
        <dbReference type="Proteomes" id="UP000825002"/>
    </source>
</evidence>
<organism evidence="11 12">
    <name type="scientific">Fragariocoptes setiger</name>
    <dbReference type="NCBI Taxonomy" id="1670756"/>
    <lineage>
        <taxon>Eukaryota</taxon>
        <taxon>Metazoa</taxon>
        <taxon>Ecdysozoa</taxon>
        <taxon>Arthropoda</taxon>
        <taxon>Chelicerata</taxon>
        <taxon>Arachnida</taxon>
        <taxon>Acari</taxon>
        <taxon>Acariformes</taxon>
        <taxon>Trombidiformes</taxon>
        <taxon>Prostigmata</taxon>
        <taxon>Eupodina</taxon>
        <taxon>Eriophyoidea</taxon>
        <taxon>Phytoptidae</taxon>
        <taxon>Fragariocoptes</taxon>
    </lineage>
</organism>
<dbReference type="InterPro" id="IPR009057">
    <property type="entry name" value="Homeodomain-like_sf"/>
</dbReference>
<dbReference type="InterPro" id="IPR001356">
    <property type="entry name" value="HD"/>
</dbReference>
<keyword evidence="2" id="KW-0217">Developmental protein</keyword>
<evidence type="ECO:0000256" key="1">
    <source>
        <dbReference type="ARBA" id="ARBA00004123"/>
    </source>
</evidence>
<feature type="DNA-binding region" description="Homeobox" evidence="7">
    <location>
        <begin position="383"/>
        <end position="442"/>
    </location>
</feature>
<evidence type="ECO:0000256" key="8">
    <source>
        <dbReference type="RuleBase" id="RU000682"/>
    </source>
</evidence>
<dbReference type="InterPro" id="IPR020479">
    <property type="entry name" value="HD_metazoa"/>
</dbReference>
<keyword evidence="12" id="KW-1185">Reference proteome</keyword>
<dbReference type="SUPFAM" id="SSF46689">
    <property type="entry name" value="Homeodomain-like"/>
    <property type="match status" value="1"/>
</dbReference>
<dbReference type="CDD" id="cd00086">
    <property type="entry name" value="homeodomain"/>
    <property type="match status" value="1"/>
</dbReference>
<feature type="compositionally biased region" description="Acidic residues" evidence="9">
    <location>
        <begin position="117"/>
        <end position="133"/>
    </location>
</feature>
<accession>A0ABQ7SBJ5</accession>
<keyword evidence="5 7" id="KW-0539">Nucleus</keyword>
<evidence type="ECO:0000256" key="5">
    <source>
        <dbReference type="ARBA" id="ARBA00023242"/>
    </source>
</evidence>
<evidence type="ECO:0000256" key="7">
    <source>
        <dbReference type="PROSITE-ProRule" id="PRU00108"/>
    </source>
</evidence>
<evidence type="ECO:0000256" key="6">
    <source>
        <dbReference type="ARBA" id="ARBA00038425"/>
    </source>
</evidence>
<comment type="subcellular location">
    <subcellularLocation>
        <location evidence="1 7 8">Nucleus</location>
    </subcellularLocation>
</comment>
<evidence type="ECO:0000313" key="11">
    <source>
        <dbReference type="EMBL" id="KAG9510766.1"/>
    </source>
</evidence>
<dbReference type="Gene3D" id="1.10.10.60">
    <property type="entry name" value="Homeodomain-like"/>
    <property type="match status" value="1"/>
</dbReference>
<sequence>MSSFSIEALLSLSTRGNNVVKQASVVSNNLNASSNIDNNHRALKLKLHRAHECRKQQKSNSNDSANHHYSSQPPALSPASSSTSGECIVGDDEQYTLSVTGSPREDSTRNEHHDSYDIIDDNDDGDDDDDTDNESTAATLERTHSYSQLQSHESPLWPPAAALQQALSAFRFAGTAGFTAGLSGLNGWPFCSPGITNNNVHNNTCSPDTNGNQQDTCRPLLSQHSPMPQLPSNTQQSSFTSTHNSNNQTQSAQQQTQNHLAQQQLQFMMQMHHQSAQQQQQHHLNQAANHHNQSSPQLTASAASTPTTGAPNMIMHSSQSPFNHNAHHHSMPQLGMSYNAATAAMLAKTMGQTPGTVVVPPSSFMSSHSIGPVRCQLRKHKSNRKPRTPFTTQQLLSLERKFKSKQYLSIAERAEFSNSLNLTETQVKIWFQNRRAKDKRLKEAEIEKIRIASARQFGIASALFL</sequence>
<evidence type="ECO:0000256" key="9">
    <source>
        <dbReference type="SAM" id="MobiDB-lite"/>
    </source>
</evidence>
<dbReference type="PRINTS" id="PR00024">
    <property type="entry name" value="HOMEOBOX"/>
</dbReference>
<feature type="domain" description="Homeobox" evidence="10">
    <location>
        <begin position="381"/>
        <end position="441"/>
    </location>
</feature>
<name>A0ABQ7SBJ5_9ACAR</name>
<dbReference type="InterPro" id="IPR017970">
    <property type="entry name" value="Homeobox_CS"/>
</dbReference>
<keyword evidence="3 7" id="KW-0238">DNA-binding</keyword>